<dbReference type="OrthoDB" id="10604437at2759"/>
<comment type="caution">
    <text evidence="1">The sequence shown here is derived from an EMBL/GenBank/DDBJ whole genome shotgun (WGS) entry which is preliminary data.</text>
</comment>
<evidence type="ECO:0000313" key="1">
    <source>
        <dbReference type="EMBL" id="KAE9539893.1"/>
    </source>
</evidence>
<keyword evidence="2" id="KW-1185">Reference proteome</keyword>
<dbReference type="AlphaFoldDB" id="A0A6G0TYB3"/>
<proteinExistence type="predicted"/>
<dbReference type="Proteomes" id="UP000475862">
    <property type="component" value="Unassembled WGS sequence"/>
</dbReference>
<protein>
    <submittedName>
        <fullName evidence="1">Uncharacterized protein</fullName>
    </submittedName>
</protein>
<evidence type="ECO:0000313" key="2">
    <source>
        <dbReference type="Proteomes" id="UP000475862"/>
    </source>
</evidence>
<dbReference type="EMBL" id="VYZN01000014">
    <property type="protein sequence ID" value="KAE9539893.1"/>
    <property type="molecule type" value="Genomic_DNA"/>
</dbReference>
<reference evidence="1 2" key="1">
    <citation type="submission" date="2019-08" db="EMBL/GenBank/DDBJ databases">
        <title>The genome of the soybean aphid Biotype 1, its phylome, world population structure and adaptation to the North American continent.</title>
        <authorList>
            <person name="Giordano R."/>
            <person name="Donthu R.K."/>
            <person name="Hernandez A.G."/>
            <person name="Wright C.L."/>
            <person name="Zimin A.V."/>
        </authorList>
    </citation>
    <scope>NUCLEOTIDE SEQUENCE [LARGE SCALE GENOMIC DNA]</scope>
    <source>
        <tissue evidence="1">Whole aphids</tissue>
    </source>
</reference>
<name>A0A6G0TYB3_APHGL</name>
<accession>A0A6G0TYB3</accession>
<feature type="non-terminal residue" evidence="1">
    <location>
        <position position="198"/>
    </location>
</feature>
<organism evidence="1 2">
    <name type="scientific">Aphis glycines</name>
    <name type="common">Soybean aphid</name>
    <dbReference type="NCBI Taxonomy" id="307491"/>
    <lineage>
        <taxon>Eukaryota</taxon>
        <taxon>Metazoa</taxon>
        <taxon>Ecdysozoa</taxon>
        <taxon>Arthropoda</taxon>
        <taxon>Hexapoda</taxon>
        <taxon>Insecta</taxon>
        <taxon>Pterygota</taxon>
        <taxon>Neoptera</taxon>
        <taxon>Paraneoptera</taxon>
        <taxon>Hemiptera</taxon>
        <taxon>Sternorrhyncha</taxon>
        <taxon>Aphidomorpha</taxon>
        <taxon>Aphidoidea</taxon>
        <taxon>Aphididae</taxon>
        <taxon>Aphidini</taxon>
        <taxon>Aphis</taxon>
        <taxon>Aphis</taxon>
    </lineage>
</organism>
<sequence>MIVTIDRYPSKNLELLLSDITRFKYSSIISILLRHLTFNHLKEIEPNQFHLYSLREKYPTYCICSHYILNILRCATDFNRSLETFLNVKLVKSKPNNVLTFIFKPLEKFDIQVKYHNNFYSHDSVCSLLYLVINTRFIISILNCDYVHQLMRTILPPFLLSRQSRAVGGLGGISPGRMDEKNKLSFEGTKLFWTLESG</sequence>
<gene>
    <name evidence="1" type="ORF">AGLY_005145</name>
</gene>